<dbReference type="Proteomes" id="UP000219020">
    <property type="component" value="Plasmid pMJ2"/>
</dbReference>
<name>A0A2A5T795_9GAMM</name>
<reference evidence="2" key="1">
    <citation type="submission" date="2017-04" db="EMBL/GenBank/DDBJ databases">
        <title>Genome evolution of the luminous symbionts of deep sea anglerfish.</title>
        <authorList>
            <person name="Hendry T.A."/>
        </authorList>
    </citation>
    <scope>NUCLEOTIDE SEQUENCE [LARGE SCALE GENOMIC DNA]</scope>
    <source>
        <plasmid evidence="2">pmj2</plasmid>
    </source>
</reference>
<accession>A0A2A5T795</accession>
<protein>
    <submittedName>
        <fullName evidence="1">Plasmid conjugative transfer protein TraN</fullName>
    </submittedName>
</protein>
<gene>
    <name evidence="1" type="ORF">BTN49_0304</name>
</gene>
<evidence type="ECO:0000313" key="1">
    <source>
        <dbReference type="EMBL" id="PCS24031.1"/>
    </source>
</evidence>
<sequence>MIAVVICGISEFVFAGNTNQANSDGKAFADRINNSRIKDLGKSIDPHSIPNYQGTDVPEKKYYNSGLNIENEAKDHAASDPHAQYINSSINTRPKVIINSETDSLFERHEEITSKANSLTDSYSTCVDLPVGNKDVTAARHVSICGSQLVCPEGQCTSEFGQEYDSSHDAFKKAATALAVADEISKQLDLDNLMVFKGESKACNKKAAGFSNCCKDSGWGADIGLASCSNEEKELGLMKEAKRVHFVGDYCAKKVFGACIRKKYVYCTYPSKLSKILMEQGNAQVGRGYGGAKNPDCKGFTLTELENLNFDEMDLSAFYSDVMSNAVNGSTPNTSGAAQSIKDKLNARYPSLSEGDK</sequence>
<dbReference type="EMBL" id="NBYY01000007">
    <property type="protein sequence ID" value="PCS24031.1"/>
    <property type="molecule type" value="Genomic_DNA"/>
</dbReference>
<dbReference type="InterPro" id="IPR014121">
    <property type="entry name" value="TraN_Ftype"/>
</dbReference>
<proteinExistence type="predicted"/>
<comment type="caution">
    <text evidence="1">The sequence shown here is derived from an EMBL/GenBank/DDBJ whole genome shotgun (WGS) entry which is preliminary data.</text>
</comment>
<evidence type="ECO:0000313" key="2">
    <source>
        <dbReference type="Proteomes" id="UP000219020"/>
    </source>
</evidence>
<dbReference type="Pfam" id="PF06986">
    <property type="entry name" value="F_T4SS_TraN"/>
    <property type="match status" value="1"/>
</dbReference>
<organism evidence="1 2">
    <name type="scientific">Candidatus Enterovibrio escicola</name>
    <dbReference type="NCBI Taxonomy" id="1927127"/>
    <lineage>
        <taxon>Bacteria</taxon>
        <taxon>Pseudomonadati</taxon>
        <taxon>Pseudomonadota</taxon>
        <taxon>Gammaproteobacteria</taxon>
        <taxon>Vibrionales</taxon>
        <taxon>Vibrionaceae</taxon>
        <taxon>Enterovibrio</taxon>
    </lineage>
</organism>
<dbReference type="AlphaFoldDB" id="A0A2A5T795"/>
<keyword evidence="1" id="KW-0614">Plasmid</keyword>
<keyword evidence="2" id="KW-1185">Reference proteome</keyword>
<geneLocation type="plasmid" evidence="2">
    <name>pmj2</name>
</geneLocation>